<dbReference type="PANTHER" id="PTHR30074:SF4">
    <property type="entry name" value="NI_FE-HYDROGENASE 2 B-TYPE CYTOCHROME SUBUNIT-RELATED"/>
    <property type="match status" value="1"/>
</dbReference>
<dbReference type="Pfam" id="PF03916">
    <property type="entry name" value="NrfD"/>
    <property type="match status" value="1"/>
</dbReference>
<evidence type="ECO:0000256" key="1">
    <source>
        <dbReference type="ARBA" id="ARBA00004651"/>
    </source>
</evidence>
<dbReference type="InterPro" id="IPR005614">
    <property type="entry name" value="NrfD-like"/>
</dbReference>
<sequence length="416" mass="46470">MDPKYLTKDGLTGLARELTTKEKILEAARQHPVMATLLIMGGLATLLRFTFGLGTVTNLDDNNPWGIWISIDLLCGVALAAGGFVTSAACYIFGFKKFHSAVRPAILTAFIGYALVVFALNYDVGRPYRLPYPLFWSQGTSSLLFEVGLCVFLYLTVLFIEFCPAALEWLGLKKIRNVVHGLTIVLTIFGVMLSTLHQSSLGALFLIAPSKVHPLWYSSYLPVYFFVSAICAGLSVVIFEGMLSHKYMHAKMDKITIEEHDGVMFGFAKAAAWVLMGYFFIKWVGVAADNNWHYLGTGYGAWFLVEVIGFVFLPAVCYAIGYREQNPTFVKVAAVWTILGIVVNRLNVSQIAFNWQLPSDLRYFPHFWEIVVTAFILGLHVLVFRLIANRMPILYTHPDYEDHDEDAAVEPAHGGH</sequence>
<feature type="transmembrane region" description="Helical" evidence="7">
    <location>
        <begin position="179"/>
        <end position="208"/>
    </location>
</feature>
<comment type="subcellular location">
    <subcellularLocation>
        <location evidence="1">Cell membrane</location>
        <topology evidence="1">Multi-pass membrane protein</topology>
    </subcellularLocation>
</comment>
<dbReference type="AlphaFoldDB" id="T2G8X8"/>
<dbReference type="eggNOG" id="COG5557">
    <property type="taxonomic scope" value="Bacteria"/>
</dbReference>
<feature type="transmembrane region" description="Helical" evidence="7">
    <location>
        <begin position="105"/>
        <end position="122"/>
    </location>
</feature>
<dbReference type="GO" id="GO:0009061">
    <property type="term" value="P:anaerobic respiration"/>
    <property type="evidence" value="ECO:0007669"/>
    <property type="project" value="TreeGrafter"/>
</dbReference>
<comment type="similarity">
    <text evidence="2">Belongs to the NrfD family.</text>
</comment>
<feature type="transmembrane region" description="Helical" evidence="7">
    <location>
        <begin position="366"/>
        <end position="388"/>
    </location>
</feature>
<name>T2G8X8_MEGG1</name>
<keyword evidence="3" id="KW-1003">Cell membrane</keyword>
<evidence type="ECO:0000256" key="3">
    <source>
        <dbReference type="ARBA" id="ARBA00022475"/>
    </source>
</evidence>
<evidence type="ECO:0000256" key="6">
    <source>
        <dbReference type="ARBA" id="ARBA00023136"/>
    </source>
</evidence>
<dbReference type="GO" id="GO:0005886">
    <property type="term" value="C:plasma membrane"/>
    <property type="evidence" value="ECO:0007669"/>
    <property type="project" value="UniProtKB-SubCell"/>
</dbReference>
<dbReference type="PANTHER" id="PTHR30074">
    <property type="entry name" value="FORMATE DEHYDROGENASE, NITRATE-INDUCIBLE, CYTOCHROME B556 FDN SUBUNIT"/>
    <property type="match status" value="1"/>
</dbReference>
<reference evidence="8 9" key="1">
    <citation type="journal article" date="2013" name="J. Bacteriol.">
        <title>Roles of HynAB and Ech, the only two hydrogenases found in the model sulfate reducer Desulfovibrio gigas.</title>
        <authorList>
            <person name="Morais-Silva F.O."/>
            <person name="Santos C.I."/>
            <person name="Rodrigues R."/>
            <person name="Pereira I.A."/>
            <person name="Rodrigues-Pousada C."/>
        </authorList>
    </citation>
    <scope>NUCLEOTIDE SEQUENCE [LARGE SCALE GENOMIC DNA]</scope>
    <source>
        <strain evidence="9">ATCC 19364 / DSM 1382 / NCIMB 9332 / VKM B-1759</strain>
    </source>
</reference>
<feature type="transmembrane region" description="Helical" evidence="7">
    <location>
        <begin position="301"/>
        <end position="321"/>
    </location>
</feature>
<feature type="transmembrane region" description="Helical" evidence="7">
    <location>
        <begin position="142"/>
        <end position="167"/>
    </location>
</feature>
<dbReference type="PATRIC" id="fig|1121448.10.peg.725"/>
<feature type="transmembrane region" description="Helical" evidence="7">
    <location>
        <begin position="328"/>
        <end position="346"/>
    </location>
</feature>
<dbReference type="NCBIfam" id="NF045714">
    <property type="entry name" value="sulf_resp_HmcC"/>
    <property type="match status" value="1"/>
</dbReference>
<protein>
    <submittedName>
        <fullName evidence="8">Putative polysulfide reductase NrfD</fullName>
    </submittedName>
</protein>
<accession>T2G8X8</accession>
<proteinExistence type="inferred from homology"/>
<dbReference type="KEGG" id="dgg:DGI_0717"/>
<reference evidence="9" key="2">
    <citation type="submission" date="2013-07" db="EMBL/GenBank/DDBJ databases">
        <authorList>
            <person name="Morais-Silva F.O."/>
            <person name="Rezende A.M."/>
            <person name="Pimentel C."/>
            <person name="Resende D.M."/>
            <person name="Santos C.I."/>
            <person name="Clemente C."/>
            <person name="de Oliveira L.M."/>
            <person name="da Silva S.M."/>
            <person name="Costa D.A."/>
            <person name="Varela-Raposo A."/>
            <person name="Horacio E.C.A."/>
            <person name="Matos M."/>
            <person name="Flores O."/>
            <person name="Ruiz J.C."/>
            <person name="Rodrigues-Pousada C."/>
        </authorList>
    </citation>
    <scope>NUCLEOTIDE SEQUENCE [LARGE SCALE GENOMIC DNA]</scope>
    <source>
        <strain evidence="9">ATCC 19364 / DSM 1382 / NCIMB 9332 / VKM B-1759</strain>
    </source>
</reference>
<evidence type="ECO:0000313" key="9">
    <source>
        <dbReference type="Proteomes" id="UP000016587"/>
    </source>
</evidence>
<evidence type="ECO:0000256" key="5">
    <source>
        <dbReference type="ARBA" id="ARBA00022989"/>
    </source>
</evidence>
<dbReference type="Proteomes" id="UP000016587">
    <property type="component" value="Chromosome"/>
</dbReference>
<evidence type="ECO:0000256" key="7">
    <source>
        <dbReference type="SAM" id="Phobius"/>
    </source>
</evidence>
<evidence type="ECO:0000313" key="8">
    <source>
        <dbReference type="EMBL" id="AGW12619.1"/>
    </source>
</evidence>
<feature type="transmembrane region" description="Helical" evidence="7">
    <location>
        <begin position="263"/>
        <end position="281"/>
    </location>
</feature>
<keyword evidence="9" id="KW-1185">Reference proteome</keyword>
<dbReference type="InterPro" id="IPR054900">
    <property type="entry name" value="sulf_resp_HmcC"/>
</dbReference>
<dbReference type="HOGENOM" id="CLU_049007_0_0_7"/>
<evidence type="ECO:0000256" key="2">
    <source>
        <dbReference type="ARBA" id="ARBA00008929"/>
    </source>
</evidence>
<feature type="transmembrane region" description="Helical" evidence="7">
    <location>
        <begin position="65"/>
        <end position="93"/>
    </location>
</feature>
<keyword evidence="4 7" id="KW-0812">Transmembrane</keyword>
<organism evidence="8 9">
    <name type="scientific">Megalodesulfovibrio gigas (strain ATCC 19364 / DSM 1382 / NCIMB 9332 / VKM B-1759)</name>
    <name type="common">Desulfovibrio gigas</name>
    <dbReference type="NCBI Taxonomy" id="1121448"/>
    <lineage>
        <taxon>Bacteria</taxon>
        <taxon>Pseudomonadati</taxon>
        <taxon>Thermodesulfobacteriota</taxon>
        <taxon>Desulfovibrionia</taxon>
        <taxon>Desulfovibrionales</taxon>
        <taxon>Desulfovibrionaceae</taxon>
        <taxon>Megalodesulfovibrio</taxon>
    </lineage>
</organism>
<keyword evidence="6 7" id="KW-0472">Membrane</keyword>
<keyword evidence="5 7" id="KW-1133">Transmembrane helix</keyword>
<feature type="transmembrane region" description="Helical" evidence="7">
    <location>
        <begin position="220"/>
        <end position="243"/>
    </location>
</feature>
<evidence type="ECO:0000256" key="4">
    <source>
        <dbReference type="ARBA" id="ARBA00022692"/>
    </source>
</evidence>
<dbReference type="InterPro" id="IPR051817">
    <property type="entry name" value="FDH_cytochrome_b556_subunit"/>
</dbReference>
<dbReference type="STRING" id="1121448.DGI_0717"/>
<dbReference type="EMBL" id="CP006585">
    <property type="protein sequence ID" value="AGW12619.1"/>
    <property type="molecule type" value="Genomic_DNA"/>
</dbReference>
<gene>
    <name evidence="8" type="primary">hmcC</name>
    <name evidence="8" type="ORF">DGI_0717</name>
</gene>
<feature type="transmembrane region" description="Helical" evidence="7">
    <location>
        <begin position="33"/>
        <end position="53"/>
    </location>
</feature>